<sequence length="711" mass="79182">MEPHRQPPPAPSGQHLQLPTSSSSSSRNPRRTTASPSRSIINPPTPAAVPDTAVEYFPTLTEAPSTRSYVSRPSSRRSSNASVTGGYRPPLNEGRLSSIRIRRSSNASLRSASNDQLAPNAGFVTLDGAQRGRPRSISQPERAHVPDNIGLARHSRRVPQIAMPRLTEEGGRPSAADLGLDTTSPISPSRSLPEHGMSPIEDPYQNAAPGGNTLQRRRLSRFFWPGHRRQADGGEASAPQNQDPGDEYGQELVDWLDMIDPEVQTLSTLTNVQNSLFIPNLGKFINRRPTYVLSQHGPEQEWAKGALAEERRRAGDQGLADLDADRPPLERTSTISSRLTESHYAALPHGASLAGWSAAEKKELDDHVRHMLHSRRARFKRKMKGFGQYVRRPLGFFVTLYATLITLFGLAWVLFLIGWIYVGEKQVYTIHIIDSVLVALFAIMGDGLAPFRAVDTYHMFFIARYTRMITNAEKGKMPRSRLQKRSIPDDVRGSLDANGGRITSSQAREILRASGPRIPILDESGGTIPNQLPDIESATSNETEHDLPALTYKQLKSLQHHQKKFAKSHSFYKPHETFTHHSFPLAYLMTIVILLDCHSLLQISLGACTWGIDYHTRPFAITTVILCVSITCNVTAGLAISRGDRKTRKKEVMELINRQELTEDAIKHIEEKRKKEQEKEQEKEGNGKETEQERDDPRSSSSSSKLLKSPT</sequence>
<feature type="transmembrane region" description="Helical" evidence="2">
    <location>
        <begin position="394"/>
        <end position="422"/>
    </location>
</feature>
<feature type="compositionally biased region" description="Pro residues" evidence="1">
    <location>
        <begin position="1"/>
        <end position="11"/>
    </location>
</feature>
<dbReference type="OrthoDB" id="3365211at2759"/>
<feature type="compositionally biased region" description="Low complexity" evidence="1">
    <location>
        <begin position="19"/>
        <end position="39"/>
    </location>
</feature>
<reference evidence="3" key="1">
    <citation type="journal article" date="2021" name="Nat. Commun.">
        <title>Genetic determinants of endophytism in the Arabidopsis root mycobiome.</title>
        <authorList>
            <person name="Mesny F."/>
            <person name="Miyauchi S."/>
            <person name="Thiergart T."/>
            <person name="Pickel B."/>
            <person name="Atanasova L."/>
            <person name="Karlsson M."/>
            <person name="Huettel B."/>
            <person name="Barry K.W."/>
            <person name="Haridas S."/>
            <person name="Chen C."/>
            <person name="Bauer D."/>
            <person name="Andreopoulos W."/>
            <person name="Pangilinan J."/>
            <person name="LaButti K."/>
            <person name="Riley R."/>
            <person name="Lipzen A."/>
            <person name="Clum A."/>
            <person name="Drula E."/>
            <person name="Henrissat B."/>
            <person name="Kohler A."/>
            <person name="Grigoriev I.V."/>
            <person name="Martin F.M."/>
            <person name="Hacquard S."/>
        </authorList>
    </citation>
    <scope>NUCLEOTIDE SEQUENCE</scope>
    <source>
        <strain evidence="3">MPI-CAGE-AT-0021</strain>
    </source>
</reference>
<organism evidence="3 4">
    <name type="scientific">Dactylonectria estremocensis</name>
    <dbReference type="NCBI Taxonomy" id="1079267"/>
    <lineage>
        <taxon>Eukaryota</taxon>
        <taxon>Fungi</taxon>
        <taxon>Dikarya</taxon>
        <taxon>Ascomycota</taxon>
        <taxon>Pezizomycotina</taxon>
        <taxon>Sordariomycetes</taxon>
        <taxon>Hypocreomycetidae</taxon>
        <taxon>Hypocreales</taxon>
        <taxon>Nectriaceae</taxon>
        <taxon>Dactylonectria</taxon>
    </lineage>
</organism>
<comment type="caution">
    <text evidence="3">The sequence shown here is derived from an EMBL/GenBank/DDBJ whole genome shotgun (WGS) entry which is preliminary data.</text>
</comment>
<dbReference type="Pfam" id="PF11204">
    <property type="entry name" value="DUF2985"/>
    <property type="match status" value="1"/>
</dbReference>
<protein>
    <recommendedName>
        <fullName evidence="5">Ahmp1 protein</fullName>
    </recommendedName>
</protein>
<feature type="transmembrane region" description="Helical" evidence="2">
    <location>
        <begin position="618"/>
        <end position="640"/>
    </location>
</feature>
<feature type="compositionally biased region" description="Low complexity" evidence="1">
    <location>
        <begin position="699"/>
        <end position="711"/>
    </location>
</feature>
<accession>A0A9P9EZX9</accession>
<evidence type="ECO:0000313" key="4">
    <source>
        <dbReference type="Proteomes" id="UP000717696"/>
    </source>
</evidence>
<dbReference type="AlphaFoldDB" id="A0A9P9EZX9"/>
<dbReference type="Proteomes" id="UP000717696">
    <property type="component" value="Unassembled WGS sequence"/>
</dbReference>
<gene>
    <name evidence="3" type="ORF">B0J13DRAFT_550526</name>
</gene>
<evidence type="ECO:0000313" key="3">
    <source>
        <dbReference type="EMBL" id="KAH7149034.1"/>
    </source>
</evidence>
<dbReference type="PANTHER" id="PTHR35872">
    <property type="entry name" value="INTEGRAL MEMBRANE PROTEIN (AFU_ORTHOLOGUE AFUA_5G07110)"/>
    <property type="match status" value="1"/>
</dbReference>
<feature type="region of interest" description="Disordered" evidence="1">
    <location>
        <begin position="1"/>
        <end position="98"/>
    </location>
</feature>
<feature type="region of interest" description="Disordered" evidence="1">
    <location>
        <begin position="667"/>
        <end position="711"/>
    </location>
</feature>
<keyword evidence="2" id="KW-1133">Transmembrane helix</keyword>
<dbReference type="PANTHER" id="PTHR35872:SF1">
    <property type="entry name" value="ALPHA-L-RHAMNOSIDASE C"/>
    <property type="match status" value="1"/>
</dbReference>
<keyword evidence="2" id="KW-0472">Membrane</keyword>
<keyword evidence="4" id="KW-1185">Reference proteome</keyword>
<evidence type="ECO:0008006" key="5">
    <source>
        <dbReference type="Google" id="ProtNLM"/>
    </source>
</evidence>
<evidence type="ECO:0000256" key="2">
    <source>
        <dbReference type="SAM" id="Phobius"/>
    </source>
</evidence>
<feature type="compositionally biased region" description="Basic and acidic residues" evidence="1">
    <location>
        <begin position="667"/>
        <end position="698"/>
    </location>
</feature>
<name>A0A9P9EZX9_9HYPO</name>
<dbReference type="InterPro" id="IPR021369">
    <property type="entry name" value="DUF2985"/>
</dbReference>
<feature type="transmembrane region" description="Helical" evidence="2">
    <location>
        <begin position="585"/>
        <end position="612"/>
    </location>
</feature>
<dbReference type="EMBL" id="JAGMUU010000007">
    <property type="protein sequence ID" value="KAH7149034.1"/>
    <property type="molecule type" value="Genomic_DNA"/>
</dbReference>
<evidence type="ECO:0000256" key="1">
    <source>
        <dbReference type="SAM" id="MobiDB-lite"/>
    </source>
</evidence>
<feature type="compositionally biased region" description="Polar residues" evidence="1">
    <location>
        <begin position="181"/>
        <end position="190"/>
    </location>
</feature>
<feature type="region of interest" description="Disordered" evidence="1">
    <location>
        <begin position="168"/>
        <end position="192"/>
    </location>
</feature>
<keyword evidence="2" id="KW-0812">Transmembrane</keyword>
<feature type="compositionally biased region" description="Low complexity" evidence="1">
    <location>
        <begin position="65"/>
        <end position="82"/>
    </location>
</feature>
<proteinExistence type="predicted"/>
<feature type="region of interest" description="Disordered" evidence="1">
    <location>
        <begin position="227"/>
        <end position="246"/>
    </location>
</feature>